<evidence type="ECO:0000256" key="1">
    <source>
        <dbReference type="SAM" id="MobiDB-lite"/>
    </source>
</evidence>
<sequence length="341" mass="37305">MRKHLHLIGLVAASLLALKVVIPVAEREPPDRQEDAPGPFTKPMLILGPMAPMVDIPTADASRASDLIRREESVLGVEINGEARAYPIEMMRYLEREILNDTLGGVPIAVTWCDRCQSGIVYGREVEGRELTFHVNGMLYHGNMVMVDSETGTLWSQLQGLGLDGSLAGRQLGGFPAVITPWHAWQARHPQTSVLNFDREPEGPSPPPEGEILPHQERLSPGPSKDFLLGINRGDEGRAWKLGDLRRNPVLNELACGIPLVLIHDSESDTFLAFDRRVDGIELTFRGEGGRIVDDQTGSVWDAGSGRAVDGPRSGSILKAVRTTITLASAWEKLYPPGPRP</sequence>
<dbReference type="InterPro" id="IPR021516">
    <property type="entry name" value="DUF3179"/>
</dbReference>
<dbReference type="Proteomes" id="UP000317835">
    <property type="component" value="Chromosome"/>
</dbReference>
<accession>A0A518H2Q5</accession>
<dbReference type="Pfam" id="PF11376">
    <property type="entry name" value="DUF3179"/>
    <property type="match status" value="1"/>
</dbReference>
<reference evidence="2 3" key="1">
    <citation type="submission" date="2019-02" db="EMBL/GenBank/DDBJ databases">
        <title>Deep-cultivation of Planctomycetes and their phenomic and genomic characterization uncovers novel biology.</title>
        <authorList>
            <person name="Wiegand S."/>
            <person name="Jogler M."/>
            <person name="Boedeker C."/>
            <person name="Pinto D."/>
            <person name="Vollmers J."/>
            <person name="Rivas-Marin E."/>
            <person name="Kohn T."/>
            <person name="Peeters S.H."/>
            <person name="Heuer A."/>
            <person name="Rast P."/>
            <person name="Oberbeckmann S."/>
            <person name="Bunk B."/>
            <person name="Jeske O."/>
            <person name="Meyerdierks A."/>
            <person name="Storesund J.E."/>
            <person name="Kallscheuer N."/>
            <person name="Luecker S."/>
            <person name="Lage O.M."/>
            <person name="Pohl T."/>
            <person name="Merkel B.J."/>
            <person name="Hornburger P."/>
            <person name="Mueller R.-W."/>
            <person name="Bruemmer F."/>
            <person name="Labrenz M."/>
            <person name="Spormann A.M."/>
            <person name="Op den Camp H."/>
            <person name="Overmann J."/>
            <person name="Amann R."/>
            <person name="Jetten M.S.M."/>
            <person name="Mascher T."/>
            <person name="Medema M.H."/>
            <person name="Devos D.P."/>
            <person name="Kaster A.-K."/>
            <person name="Ovreas L."/>
            <person name="Rohde M."/>
            <person name="Galperin M.Y."/>
            <person name="Jogler C."/>
        </authorList>
    </citation>
    <scope>NUCLEOTIDE SEQUENCE [LARGE SCALE GENOMIC DNA]</scope>
    <source>
        <strain evidence="2 3">ElP</strain>
    </source>
</reference>
<protein>
    <recommendedName>
        <fullName evidence="4">DUF3179 domain-containing protein</fullName>
    </recommendedName>
</protein>
<organism evidence="2 3">
    <name type="scientific">Tautonia plasticadhaerens</name>
    <dbReference type="NCBI Taxonomy" id="2527974"/>
    <lineage>
        <taxon>Bacteria</taxon>
        <taxon>Pseudomonadati</taxon>
        <taxon>Planctomycetota</taxon>
        <taxon>Planctomycetia</taxon>
        <taxon>Isosphaerales</taxon>
        <taxon>Isosphaeraceae</taxon>
        <taxon>Tautonia</taxon>
    </lineage>
</organism>
<dbReference type="AlphaFoldDB" id="A0A518H2Q5"/>
<name>A0A518H2Q5_9BACT</name>
<proteinExistence type="predicted"/>
<feature type="region of interest" description="Disordered" evidence="1">
    <location>
        <begin position="195"/>
        <end position="223"/>
    </location>
</feature>
<evidence type="ECO:0008006" key="4">
    <source>
        <dbReference type="Google" id="ProtNLM"/>
    </source>
</evidence>
<evidence type="ECO:0000313" key="3">
    <source>
        <dbReference type="Proteomes" id="UP000317835"/>
    </source>
</evidence>
<gene>
    <name evidence="2" type="ORF">ElP_29990</name>
</gene>
<dbReference type="EMBL" id="CP036426">
    <property type="protein sequence ID" value="QDV35097.1"/>
    <property type="molecule type" value="Genomic_DNA"/>
</dbReference>
<dbReference type="RefSeq" id="WP_145270454.1">
    <property type="nucleotide sequence ID" value="NZ_CP036426.1"/>
</dbReference>
<dbReference type="KEGG" id="tpla:ElP_29990"/>
<keyword evidence="3" id="KW-1185">Reference proteome</keyword>
<dbReference type="OrthoDB" id="9806357at2"/>
<evidence type="ECO:0000313" key="2">
    <source>
        <dbReference type="EMBL" id="QDV35097.1"/>
    </source>
</evidence>